<organism evidence="2 3">
    <name type="scientific">Agrocybe pediades</name>
    <dbReference type="NCBI Taxonomy" id="84607"/>
    <lineage>
        <taxon>Eukaryota</taxon>
        <taxon>Fungi</taxon>
        <taxon>Dikarya</taxon>
        <taxon>Basidiomycota</taxon>
        <taxon>Agaricomycotina</taxon>
        <taxon>Agaricomycetes</taxon>
        <taxon>Agaricomycetidae</taxon>
        <taxon>Agaricales</taxon>
        <taxon>Agaricineae</taxon>
        <taxon>Strophariaceae</taxon>
        <taxon>Agrocybe</taxon>
    </lineage>
</organism>
<feature type="transmembrane region" description="Helical" evidence="1">
    <location>
        <begin position="207"/>
        <end position="228"/>
    </location>
</feature>
<dbReference type="Proteomes" id="UP000521872">
    <property type="component" value="Unassembled WGS sequence"/>
</dbReference>
<keyword evidence="1" id="KW-0472">Membrane</keyword>
<dbReference type="EMBL" id="JAACJL010000046">
    <property type="protein sequence ID" value="KAF4613212.1"/>
    <property type="molecule type" value="Genomic_DNA"/>
</dbReference>
<gene>
    <name evidence="2" type="ORF">D9613_010919</name>
</gene>
<dbReference type="AlphaFoldDB" id="A0A8H4VKR2"/>
<feature type="transmembrane region" description="Helical" evidence="1">
    <location>
        <begin position="86"/>
        <end position="106"/>
    </location>
</feature>
<protein>
    <submittedName>
        <fullName evidence="2">Uncharacterized protein</fullName>
    </submittedName>
</protein>
<reference evidence="2 3" key="1">
    <citation type="submission" date="2019-12" db="EMBL/GenBank/DDBJ databases">
        <authorList>
            <person name="Floudas D."/>
            <person name="Bentzer J."/>
            <person name="Ahren D."/>
            <person name="Johansson T."/>
            <person name="Persson P."/>
            <person name="Tunlid A."/>
        </authorList>
    </citation>
    <scope>NUCLEOTIDE SEQUENCE [LARGE SCALE GENOMIC DNA]</scope>
    <source>
        <strain evidence="2 3">CBS 102.39</strain>
    </source>
</reference>
<sequence>MLKASLFQLGVYAPYFVWPILREFNCKYPVYRNGSRVDAQDYSTPFFYSCVSFVRVEIFTVYFNFLLTACILQARVYALYGRDKKVLTVMVIFYLIALSLISWAMVTDMVPATSTVTSIGPGGKVCPFPPLSKASFGVWVPAIVFESGLFSMVLYKGYQNLKYSGGKNKPAALLKILVRDSAIYFIVLTVTMYVTTMAVWLTEPIGYLAIPASITVSMNCILASRMVLNIRQAAIEQQPSSTRNVVPLIVRRGGAESGDLMLGTGRK</sequence>
<proteinExistence type="predicted"/>
<evidence type="ECO:0000313" key="2">
    <source>
        <dbReference type="EMBL" id="KAF4613212.1"/>
    </source>
</evidence>
<comment type="caution">
    <text evidence="2">The sequence shown here is derived from an EMBL/GenBank/DDBJ whole genome shotgun (WGS) entry which is preliminary data.</text>
</comment>
<name>A0A8H4VKR2_9AGAR</name>
<accession>A0A8H4VKR2</accession>
<evidence type="ECO:0000313" key="3">
    <source>
        <dbReference type="Proteomes" id="UP000521872"/>
    </source>
</evidence>
<feature type="transmembrane region" description="Helical" evidence="1">
    <location>
        <begin position="46"/>
        <end position="74"/>
    </location>
</feature>
<keyword evidence="1" id="KW-1133">Transmembrane helix</keyword>
<evidence type="ECO:0000256" key="1">
    <source>
        <dbReference type="SAM" id="Phobius"/>
    </source>
</evidence>
<keyword evidence="1" id="KW-0812">Transmembrane</keyword>
<feature type="transmembrane region" description="Helical" evidence="1">
    <location>
        <begin position="136"/>
        <end position="155"/>
    </location>
</feature>
<keyword evidence="3" id="KW-1185">Reference proteome</keyword>
<feature type="transmembrane region" description="Helical" evidence="1">
    <location>
        <begin position="176"/>
        <end position="201"/>
    </location>
</feature>